<dbReference type="FunFam" id="3.90.550.10:FF:000139">
    <property type="entry name" value="Chitin synthase 8"/>
    <property type="match status" value="1"/>
</dbReference>
<comment type="similarity">
    <text evidence="11">Belongs to the chitin synthase family. Class IV subfamily.</text>
</comment>
<feature type="transmembrane region" description="Helical" evidence="14">
    <location>
        <begin position="222"/>
        <end position="248"/>
    </location>
</feature>
<feature type="region of interest" description="Disordered" evidence="13">
    <location>
        <begin position="544"/>
        <end position="568"/>
    </location>
</feature>
<feature type="transmembrane region" description="Helical" evidence="14">
    <location>
        <begin position="1017"/>
        <end position="1038"/>
    </location>
</feature>
<feature type="transmembrane region" description="Helical" evidence="14">
    <location>
        <begin position="1050"/>
        <end position="1069"/>
    </location>
</feature>
<feature type="transmembrane region" description="Helical" evidence="14">
    <location>
        <begin position="254"/>
        <end position="270"/>
    </location>
</feature>
<evidence type="ECO:0000256" key="6">
    <source>
        <dbReference type="ARBA" id="ARBA00022692"/>
    </source>
</evidence>
<evidence type="ECO:0000256" key="9">
    <source>
        <dbReference type="ARBA" id="ARBA00023136"/>
    </source>
</evidence>
<evidence type="ECO:0000256" key="5">
    <source>
        <dbReference type="ARBA" id="ARBA00022679"/>
    </source>
</evidence>
<feature type="transmembrane region" description="Helical" evidence="14">
    <location>
        <begin position="964"/>
        <end position="982"/>
    </location>
</feature>
<dbReference type="InterPro" id="IPR055120">
    <property type="entry name" value="Chs-1/2_IV_N"/>
</dbReference>
<feature type="transmembrane region" description="Helical" evidence="14">
    <location>
        <begin position="126"/>
        <end position="144"/>
    </location>
</feature>
<dbReference type="InterPro" id="IPR029044">
    <property type="entry name" value="Nucleotide-diphossugar_trans"/>
</dbReference>
<keyword evidence="6 14" id="KW-0812">Transmembrane</keyword>
<keyword evidence="3" id="KW-1003">Cell membrane</keyword>
<dbReference type="Proteomes" id="UP000820818">
    <property type="component" value="Linkage Group LG3"/>
</dbReference>
<evidence type="ECO:0000313" key="17">
    <source>
        <dbReference type="Proteomes" id="UP000820818"/>
    </source>
</evidence>
<feature type="transmembrane region" description="Helical" evidence="14">
    <location>
        <begin position="298"/>
        <end position="324"/>
    </location>
</feature>
<comment type="catalytic activity">
    <reaction evidence="12">
        <text>[(1-&gt;4)-N-acetyl-beta-D-glucosaminyl](n) + UDP-N-acetyl-alpha-D-glucosamine = [(1-&gt;4)-N-acetyl-beta-D-glucosaminyl](n+1) + UDP + H(+)</text>
        <dbReference type="Rhea" id="RHEA:16637"/>
        <dbReference type="Rhea" id="RHEA-COMP:9593"/>
        <dbReference type="Rhea" id="RHEA-COMP:9595"/>
        <dbReference type="ChEBI" id="CHEBI:15378"/>
        <dbReference type="ChEBI" id="CHEBI:17029"/>
        <dbReference type="ChEBI" id="CHEBI:57705"/>
        <dbReference type="ChEBI" id="CHEBI:58223"/>
        <dbReference type="EC" id="2.4.1.16"/>
    </reaction>
</comment>
<comment type="caution">
    <text evidence="16">The sequence shown here is derived from an EMBL/GenBank/DDBJ whole genome shotgun (WGS) entry which is preliminary data.</text>
</comment>
<feature type="transmembrane region" description="Helical" evidence="14">
    <location>
        <begin position="164"/>
        <end position="184"/>
    </location>
</feature>
<feature type="transmembrane region" description="Helical" evidence="14">
    <location>
        <begin position="988"/>
        <end position="1010"/>
    </location>
</feature>
<keyword evidence="4" id="KW-0328">Glycosyltransferase</keyword>
<evidence type="ECO:0000313" key="16">
    <source>
        <dbReference type="EMBL" id="KAI9561081.1"/>
    </source>
</evidence>
<dbReference type="PANTHER" id="PTHR22914">
    <property type="entry name" value="CHITIN SYNTHASE"/>
    <property type="match status" value="1"/>
</dbReference>
<evidence type="ECO:0000256" key="11">
    <source>
        <dbReference type="ARBA" id="ARBA00046329"/>
    </source>
</evidence>
<dbReference type="PANTHER" id="PTHR22914:SF42">
    <property type="entry name" value="CHITIN SYNTHASE"/>
    <property type="match status" value="1"/>
</dbReference>
<feature type="transmembrane region" description="Helical" evidence="14">
    <location>
        <begin position="376"/>
        <end position="398"/>
    </location>
</feature>
<organism evidence="16 17">
    <name type="scientific">Daphnia sinensis</name>
    <dbReference type="NCBI Taxonomy" id="1820382"/>
    <lineage>
        <taxon>Eukaryota</taxon>
        <taxon>Metazoa</taxon>
        <taxon>Ecdysozoa</taxon>
        <taxon>Arthropoda</taxon>
        <taxon>Crustacea</taxon>
        <taxon>Branchiopoda</taxon>
        <taxon>Diplostraca</taxon>
        <taxon>Cladocera</taxon>
        <taxon>Anomopoda</taxon>
        <taxon>Daphniidae</taxon>
        <taxon>Daphnia</taxon>
        <taxon>Daphnia similis group</taxon>
    </lineage>
</organism>
<feature type="transmembrane region" description="Helical" evidence="14">
    <location>
        <begin position="1314"/>
        <end position="1333"/>
    </location>
</feature>
<feature type="domain" description="Chitin synthase chs-1/2 N-terminal putative transporter" evidence="15">
    <location>
        <begin position="61"/>
        <end position="318"/>
    </location>
</feature>
<feature type="transmembrane region" description="Helical" evidence="14">
    <location>
        <begin position="190"/>
        <end position="210"/>
    </location>
</feature>
<evidence type="ECO:0000256" key="1">
    <source>
        <dbReference type="ARBA" id="ARBA00004651"/>
    </source>
</evidence>
<dbReference type="GO" id="GO:0004100">
    <property type="term" value="F:chitin synthase activity"/>
    <property type="evidence" value="ECO:0007669"/>
    <property type="project" value="UniProtKB-EC"/>
</dbReference>
<reference evidence="16 17" key="1">
    <citation type="submission" date="2022-05" db="EMBL/GenBank/DDBJ databases">
        <title>A multi-omics perspective on studying reproductive biology in Daphnia sinensis.</title>
        <authorList>
            <person name="Jia J."/>
        </authorList>
    </citation>
    <scope>NUCLEOTIDE SEQUENCE [LARGE SCALE GENOMIC DNA]</scope>
    <source>
        <strain evidence="16 17">WSL</strain>
    </source>
</reference>
<evidence type="ECO:0000256" key="14">
    <source>
        <dbReference type="SAM" id="Phobius"/>
    </source>
</evidence>
<proteinExistence type="inferred from homology"/>
<keyword evidence="7 14" id="KW-1133">Transmembrane helix</keyword>
<evidence type="ECO:0000256" key="4">
    <source>
        <dbReference type="ARBA" id="ARBA00022676"/>
    </source>
</evidence>
<comment type="subcellular location">
    <subcellularLocation>
        <location evidence="1">Cell membrane</location>
        <topology evidence="1">Multi-pass membrane protein</topology>
    </subcellularLocation>
</comment>
<keyword evidence="8" id="KW-0175">Coiled coil</keyword>
<protein>
    <recommendedName>
        <fullName evidence="2">chitin synthase</fullName>
        <ecNumber evidence="2">2.4.1.16</ecNumber>
    </recommendedName>
</protein>
<feature type="region of interest" description="Disordered" evidence="13">
    <location>
        <begin position="1183"/>
        <end position="1212"/>
    </location>
</feature>
<dbReference type="GO" id="GO:0006031">
    <property type="term" value="P:chitin biosynthetic process"/>
    <property type="evidence" value="ECO:0007669"/>
    <property type="project" value="TreeGrafter"/>
</dbReference>
<sequence length="1561" mass="178088">MAVETTRLIDVYEDFSDEEEVPLNGPAGEEQRKSWDLFRTMPPKDTTGSLANAAAVEAFSQIAKVIAYIVTFCIFLTGAVISKGTLLFMTSQIKITDKKPDVQHPYCSTRAGREIEASVSMEERVGWVWAIFFCFVVPEFFMWFRSTRICLFRTWKKPTTVEFLIITTFETFHVIGLALLVYLVLPNLKVVEAVMLTNCVCLVPALLKLFSRFREGTNERTLPYLLTADALAIIAQLSGLFLWAALSWTATNNVVWILPFSLFFTSFGWWENYVDKDSPFVVIKYLGGIKENMKRTRYFSYMFLTVWKTAVFFICMLCIDWIFVGSVSHLFDYFYISFHEHPYNVTEIKLPDQATRLTSAVAGSTGTAAQTETLIAWPYTASYVFCIQAGTALACFLAGKFACKIRIQGVGFALPINLTVPTTITLLITFCGLKMGNACYFSNVIPPHLFFECPDGGYLLDTLTNQHAWAWVFWIISQAWITSHNWTPKCGRLATTEKLFVYPFYNAFLVDQSMAMSRRRDDEVEVETEQLKQIDSTDVELSQKYGDDIMPSPTTNDSDLDSNDDSIEDRVRPTDHITRIYTCATMWHENAEETVTFLKSIFYLDDDQCSRRLAQQYLRVVDPDYYEIETHIFFDDAFELSDDDEDEMVVNSYVKMLIDCMDEAASFVHQTNIRIRPPKKYPTPYGGRLVWTLPGKTKIICHLKDKQKIRNRKRWSQVMYMYYLLGHKLMELPISVERKAVIAQNTYLLALDGDIDFMPNAVQLLIDLMKRNSNLAAACGRIHPVGSGLMAWYQMFEYAIGHWLQKATEHMIGCVLCSPGCFSLFRGKCLMDDNVMAKYTTKSSEARHYVQYDQGEDRWLCTLLLQRGYRVEYCAASDAFTHCPEGFDEFYNQRRRWVPSTTANILDLLGDYESVTKVNDNISFPYICYHIMLMVGTVIGPGTIFLMIVGSWSVAFHVDNWTSFWINLVPILFFIIICLTTKAKFQVFVAQIMSVAYSIVMMAVMVGIILQLSEDGWLSPSGIFLVFTASSFIVAALLHPQEFWCLPCGLVYYLTVPSMYLLLIIYSVCNLNNVSWGTREAPQKKKKSGNADAAAAAAMAAAQKKNKGNALLSFFQQTAGDKPEDEGSLEFSLAGLFKIMCCVHRKPDSGEKHQLICISESLTALNKRLDNIERFINPNFSGPRKSFSRGGSTRGSVRGMPPSSSSGSAKINDMEMNNLSAVDEMDDEEVYEDYSDDHSESSEMTAMKEERDPLINPFWLEDKALVRGVVDFLTGGEIQFWKDMLEKYLYPLDEDKAEQAKIAAALKDLRNKSVFTFFILNALYVTIVFLMTLEKDKVHLDWPLGIQYNISYEYFDPPGWPTVNVEMTYLQLEPIGMVFLLMFASVMIIQFIAMFFHRFGTLSQIIATTDIKACSKKMEDVSDEAYLEKNAVKIAKELQQLKGADNNEEENKADRKDHVSRRRTIHNLQQSQKKTQFTGNLDAAFRKRIDSISANIDPNDPNVRNRMSVRRDTLHKLASRRSTIMNEVKRRSSVAFQAHDAIRARRRSSMAMATNHEIDFE</sequence>
<feature type="transmembrane region" description="Helical" evidence="14">
    <location>
        <begin position="410"/>
        <end position="430"/>
    </location>
</feature>
<evidence type="ECO:0000256" key="3">
    <source>
        <dbReference type="ARBA" id="ARBA00022475"/>
    </source>
</evidence>
<evidence type="ECO:0000256" key="2">
    <source>
        <dbReference type="ARBA" id="ARBA00012543"/>
    </source>
</evidence>
<feature type="compositionally biased region" description="Polar residues" evidence="13">
    <location>
        <begin position="1202"/>
        <end position="1212"/>
    </location>
</feature>
<evidence type="ECO:0000259" key="15">
    <source>
        <dbReference type="Pfam" id="PF23000"/>
    </source>
</evidence>
<accession>A0AAD5KUX6</accession>
<keyword evidence="17" id="KW-1185">Reference proteome</keyword>
<gene>
    <name evidence="16" type="ORF">GHT06_012037</name>
</gene>
<keyword evidence="10" id="KW-0325">Glycoprotein</keyword>
<dbReference type="Pfam" id="PF23000">
    <property type="entry name" value="ChitinSynthase_IV_N"/>
    <property type="match status" value="1"/>
</dbReference>
<keyword evidence="5" id="KW-0808">Transferase</keyword>
<dbReference type="GO" id="GO:0005886">
    <property type="term" value="C:plasma membrane"/>
    <property type="evidence" value="ECO:0007669"/>
    <property type="project" value="UniProtKB-SubCell"/>
</dbReference>
<dbReference type="EC" id="2.4.1.16" evidence="2"/>
<evidence type="ECO:0000256" key="13">
    <source>
        <dbReference type="SAM" id="MobiDB-lite"/>
    </source>
</evidence>
<dbReference type="CDD" id="cd04190">
    <property type="entry name" value="Chitin_synth_C"/>
    <property type="match status" value="1"/>
</dbReference>
<feature type="transmembrane region" description="Helical" evidence="14">
    <location>
        <begin position="65"/>
        <end position="89"/>
    </location>
</feature>
<dbReference type="EMBL" id="WJBH02000003">
    <property type="protein sequence ID" value="KAI9561081.1"/>
    <property type="molecule type" value="Genomic_DNA"/>
</dbReference>
<feature type="compositionally biased region" description="Low complexity" evidence="13">
    <location>
        <begin position="1184"/>
        <end position="1199"/>
    </location>
</feature>
<feature type="transmembrane region" description="Helical" evidence="14">
    <location>
        <begin position="1375"/>
        <end position="1396"/>
    </location>
</feature>
<dbReference type="InterPro" id="IPR004835">
    <property type="entry name" value="Chitin_synth"/>
</dbReference>
<name>A0AAD5KUX6_9CRUS</name>
<dbReference type="Pfam" id="PF03142">
    <property type="entry name" value="Chitin_synth_2"/>
    <property type="match status" value="1"/>
</dbReference>
<evidence type="ECO:0000256" key="12">
    <source>
        <dbReference type="ARBA" id="ARBA00048014"/>
    </source>
</evidence>
<dbReference type="SUPFAM" id="SSF53448">
    <property type="entry name" value="Nucleotide-diphospho-sugar transferases"/>
    <property type="match status" value="1"/>
</dbReference>
<evidence type="ECO:0000256" key="10">
    <source>
        <dbReference type="ARBA" id="ARBA00023180"/>
    </source>
</evidence>
<feature type="compositionally biased region" description="Acidic residues" evidence="13">
    <location>
        <begin position="558"/>
        <end position="567"/>
    </location>
</feature>
<evidence type="ECO:0000256" key="8">
    <source>
        <dbReference type="ARBA" id="ARBA00023054"/>
    </source>
</evidence>
<feature type="region of interest" description="Disordered" evidence="13">
    <location>
        <begin position="1442"/>
        <end position="1473"/>
    </location>
</feature>
<evidence type="ECO:0000256" key="7">
    <source>
        <dbReference type="ARBA" id="ARBA00022989"/>
    </source>
</evidence>
<feature type="transmembrane region" description="Helical" evidence="14">
    <location>
        <begin position="929"/>
        <end position="952"/>
    </location>
</feature>
<keyword evidence="9 14" id="KW-0472">Membrane</keyword>